<evidence type="ECO:0008006" key="8">
    <source>
        <dbReference type="Google" id="ProtNLM"/>
    </source>
</evidence>
<dbReference type="PANTHER" id="PTHR31250:SF14">
    <property type="entry name" value="IQ DOMAIN-CONTAINING PROTEIN IQM2"/>
    <property type="match status" value="1"/>
</dbReference>
<sequence>MGVLFSCPADDYDPLDVQEEAPAPATSSAAGAGEPAPAILRASLSSGKLRIEGSLSFKRAQAALLQVETEISIRTADAAAPGPLSLPCRDREREVTTRARFAEPAAASDSPKHEAAALRLQKVYKSFRTRRQLADCAVLVEQSWWKLLDFALLKRSSVSFFDIEKQETAMSKWSRARTRVAKVGKGLLKDDNAQKLALQHWLEAIDPRHRYGHNLHYYYDCWLHSESKQPFFYWLDVGEGREINLEGKCSRSKLLSQCIKYLGPKEREDYEVVIEDGKFLYKKSGRILDTSCGPRDAKWIFVLSTSKNLYVGQKKKGTFQHSSFLAGGATSAAGRLVVENGTLKAIWPHSGHYRPTEENFQEFKSFLRDNLVDLTDVKMSPDEEDEEFWGSLRRITSESEKTGDHTTAAPEETGPCQAIPEAGSTETQKCEQETATARPEPSEGVVDQEAAEEQQAPVPREKILQRINSKKEMKSYQLGKQLSFKWTTGAGPRIGCVRDYPSELQLQALEQVNLSPRCSAAAAAASRFASPLRRSFNQPATATATRGCEASSTPREAFRSPLQHGALALAATAD</sequence>
<protein>
    <recommendedName>
        <fullName evidence="8">IQ domain-containing protein IQM2</fullName>
    </recommendedName>
</protein>
<dbReference type="PANTHER" id="PTHR31250">
    <property type="entry name" value="IQ DOMAIN-CONTAINING PROTEIN IQM3"/>
    <property type="match status" value="1"/>
</dbReference>
<dbReference type="OMA" id="ASHKEMK"/>
<comment type="caution">
    <text evidence="6">The sequence shown here is derived from an EMBL/GenBank/DDBJ whole genome shotgun (WGS) entry which is preliminary data.</text>
</comment>
<feature type="compositionally biased region" description="Basic and acidic residues" evidence="5">
    <location>
        <begin position="395"/>
        <end position="404"/>
    </location>
</feature>
<keyword evidence="3" id="KW-0963">Cytoplasm</keyword>
<comment type="subcellular location">
    <subcellularLocation>
        <location evidence="2">Cytoplasm</location>
    </subcellularLocation>
    <subcellularLocation>
        <location evidence="1">Nucleus</location>
    </subcellularLocation>
</comment>
<dbReference type="Proteomes" id="UP000807115">
    <property type="component" value="Chromosome 1"/>
</dbReference>
<evidence type="ECO:0000256" key="3">
    <source>
        <dbReference type="ARBA" id="ARBA00022490"/>
    </source>
</evidence>
<feature type="region of interest" description="Disordered" evidence="5">
    <location>
        <begin position="533"/>
        <end position="559"/>
    </location>
</feature>
<name>A0A921S3V5_SORBI</name>
<evidence type="ECO:0000256" key="2">
    <source>
        <dbReference type="ARBA" id="ARBA00004496"/>
    </source>
</evidence>
<dbReference type="AlphaFoldDB" id="A0A921S3V5"/>
<accession>A0A921S3V5</accession>
<feature type="compositionally biased region" description="Polar residues" evidence="5">
    <location>
        <begin position="537"/>
        <end position="554"/>
    </location>
</feature>
<dbReference type="KEGG" id="sbi:8080487"/>
<evidence type="ECO:0000313" key="6">
    <source>
        <dbReference type="EMBL" id="KAG0550954.1"/>
    </source>
</evidence>
<dbReference type="EMBL" id="CM027680">
    <property type="protein sequence ID" value="KAG0550954.1"/>
    <property type="molecule type" value="Genomic_DNA"/>
</dbReference>
<dbReference type="GO" id="GO:0005737">
    <property type="term" value="C:cytoplasm"/>
    <property type="evidence" value="ECO:0007669"/>
    <property type="project" value="UniProtKB-SubCell"/>
</dbReference>
<evidence type="ECO:0000313" key="7">
    <source>
        <dbReference type="Proteomes" id="UP000807115"/>
    </source>
</evidence>
<evidence type="ECO:0000256" key="5">
    <source>
        <dbReference type="SAM" id="MobiDB-lite"/>
    </source>
</evidence>
<organism evidence="6 7">
    <name type="scientific">Sorghum bicolor</name>
    <name type="common">Sorghum</name>
    <name type="synonym">Sorghum vulgare</name>
    <dbReference type="NCBI Taxonomy" id="4558"/>
    <lineage>
        <taxon>Eukaryota</taxon>
        <taxon>Viridiplantae</taxon>
        <taxon>Streptophyta</taxon>
        <taxon>Embryophyta</taxon>
        <taxon>Tracheophyta</taxon>
        <taxon>Spermatophyta</taxon>
        <taxon>Magnoliopsida</taxon>
        <taxon>Liliopsida</taxon>
        <taxon>Poales</taxon>
        <taxon>Poaceae</taxon>
        <taxon>PACMAD clade</taxon>
        <taxon>Panicoideae</taxon>
        <taxon>Andropogonodae</taxon>
        <taxon>Andropogoneae</taxon>
        <taxon>Sorghinae</taxon>
        <taxon>Sorghum</taxon>
    </lineage>
</organism>
<evidence type="ECO:0000256" key="4">
    <source>
        <dbReference type="ARBA" id="ARBA00023242"/>
    </source>
</evidence>
<feature type="compositionally biased region" description="Acidic residues" evidence="5">
    <location>
        <begin position="10"/>
        <end position="19"/>
    </location>
</feature>
<feature type="compositionally biased region" description="Low complexity" evidence="5">
    <location>
        <begin position="20"/>
        <end position="34"/>
    </location>
</feature>
<evidence type="ECO:0000256" key="1">
    <source>
        <dbReference type="ARBA" id="ARBA00004123"/>
    </source>
</evidence>
<keyword evidence="4" id="KW-0539">Nucleus</keyword>
<feature type="region of interest" description="Disordered" evidence="5">
    <location>
        <begin position="392"/>
        <end position="461"/>
    </location>
</feature>
<dbReference type="GO" id="GO:0005634">
    <property type="term" value="C:nucleus"/>
    <property type="evidence" value="ECO:0007669"/>
    <property type="project" value="UniProtKB-SubCell"/>
</dbReference>
<dbReference type="InterPro" id="IPR044159">
    <property type="entry name" value="IQM"/>
</dbReference>
<reference evidence="6" key="2">
    <citation type="submission" date="2020-10" db="EMBL/GenBank/DDBJ databases">
        <authorList>
            <person name="Cooper E.A."/>
            <person name="Brenton Z.W."/>
            <person name="Flinn B.S."/>
            <person name="Jenkins J."/>
            <person name="Shu S."/>
            <person name="Flowers D."/>
            <person name="Luo F."/>
            <person name="Wang Y."/>
            <person name="Xia P."/>
            <person name="Barry K."/>
            <person name="Daum C."/>
            <person name="Lipzen A."/>
            <person name="Yoshinaga Y."/>
            <person name="Schmutz J."/>
            <person name="Saski C."/>
            <person name="Vermerris W."/>
            <person name="Kresovich S."/>
        </authorList>
    </citation>
    <scope>NUCLEOTIDE SEQUENCE</scope>
</reference>
<feature type="region of interest" description="Disordered" evidence="5">
    <location>
        <begin position="1"/>
        <end position="34"/>
    </location>
</feature>
<gene>
    <name evidence="6" type="ORF">BDA96_01G382200</name>
</gene>
<dbReference type="Gramene" id="EER92212">
    <property type="protein sequence ID" value="EER92212"/>
    <property type="gene ID" value="SORBI_3001G358200"/>
</dbReference>
<dbReference type="OrthoDB" id="7344096at2759"/>
<reference evidence="6" key="1">
    <citation type="journal article" date="2019" name="BMC Genomics">
        <title>A new reference genome for Sorghum bicolor reveals high levels of sequence similarity between sweet and grain genotypes: implications for the genetics of sugar metabolism.</title>
        <authorList>
            <person name="Cooper E.A."/>
            <person name="Brenton Z.W."/>
            <person name="Flinn B.S."/>
            <person name="Jenkins J."/>
            <person name="Shu S."/>
            <person name="Flowers D."/>
            <person name="Luo F."/>
            <person name="Wang Y."/>
            <person name="Xia P."/>
            <person name="Barry K."/>
            <person name="Daum C."/>
            <person name="Lipzen A."/>
            <person name="Yoshinaga Y."/>
            <person name="Schmutz J."/>
            <person name="Saski C."/>
            <person name="Vermerris W."/>
            <person name="Kresovich S."/>
        </authorList>
    </citation>
    <scope>NUCLEOTIDE SEQUENCE</scope>
</reference>
<proteinExistence type="predicted"/>